<dbReference type="PRINTS" id="PR00420">
    <property type="entry name" value="RNGMNOXGNASE"/>
</dbReference>
<evidence type="ECO:0000259" key="17">
    <source>
        <dbReference type="Pfam" id="PF25413"/>
    </source>
</evidence>
<evidence type="ECO:0000256" key="13">
    <source>
        <dbReference type="ARBA" id="ARBA00023038"/>
    </source>
</evidence>
<dbReference type="GO" id="GO:0005737">
    <property type="term" value="C:cytoplasm"/>
    <property type="evidence" value="ECO:0007669"/>
    <property type="project" value="UniProtKB-SubCell"/>
</dbReference>
<dbReference type="InterPro" id="IPR036188">
    <property type="entry name" value="FAD/NAD-bd_sf"/>
</dbReference>
<dbReference type="Gene3D" id="1.10.418.10">
    <property type="entry name" value="Calponin-like domain"/>
    <property type="match status" value="1"/>
</dbReference>
<keyword evidence="14" id="KW-0009">Actin-binding</keyword>
<evidence type="ECO:0000256" key="8">
    <source>
        <dbReference type="ARBA" id="ARBA00022827"/>
    </source>
</evidence>
<feature type="domain" description="FAD-dependent oxidoreductase 2 FAD-binding" evidence="16">
    <location>
        <begin position="79"/>
        <end position="112"/>
    </location>
</feature>
<keyword evidence="9" id="KW-0862">Zinc</keyword>
<dbReference type="Gene3D" id="3.50.50.60">
    <property type="entry name" value="FAD/NAD(P)-binding domain"/>
    <property type="match status" value="1"/>
</dbReference>
<evidence type="ECO:0000313" key="18">
    <source>
        <dbReference type="EMBL" id="EYC46127.1"/>
    </source>
</evidence>
<comment type="catalytic activity">
    <reaction evidence="15">
        <text>L-methionyl-[F-actin] + NADPH + O2 + H(+) = L-methionyl-(R)-S-oxide-[F-actin] + NADP(+) + H2O</text>
        <dbReference type="Rhea" id="RHEA:51308"/>
        <dbReference type="Rhea" id="RHEA-COMP:12953"/>
        <dbReference type="Rhea" id="RHEA-COMP:12956"/>
        <dbReference type="ChEBI" id="CHEBI:15377"/>
        <dbReference type="ChEBI" id="CHEBI:15378"/>
        <dbReference type="ChEBI" id="CHEBI:15379"/>
        <dbReference type="ChEBI" id="CHEBI:16044"/>
        <dbReference type="ChEBI" id="CHEBI:45764"/>
        <dbReference type="ChEBI" id="CHEBI:57783"/>
        <dbReference type="ChEBI" id="CHEBI:58349"/>
        <dbReference type="EC" id="1.14.13.225"/>
    </reaction>
</comment>
<evidence type="ECO:0000256" key="1">
    <source>
        <dbReference type="ARBA" id="ARBA00001974"/>
    </source>
</evidence>
<dbReference type="SUPFAM" id="SSF47576">
    <property type="entry name" value="Calponin-homology domain, CH-domain"/>
    <property type="match status" value="1"/>
</dbReference>
<keyword evidence="8" id="KW-0274">FAD</keyword>
<keyword evidence="5" id="KW-0963">Cytoplasm</keyword>
<evidence type="ECO:0000313" key="19">
    <source>
        <dbReference type="Proteomes" id="UP000024635"/>
    </source>
</evidence>
<dbReference type="Proteomes" id="UP000024635">
    <property type="component" value="Unassembled WGS sequence"/>
</dbReference>
<evidence type="ECO:0000256" key="4">
    <source>
        <dbReference type="ARBA" id="ARBA00012709"/>
    </source>
</evidence>
<protein>
    <recommendedName>
        <fullName evidence="4">F-actin monooxygenase</fullName>
        <ecNumber evidence="4">1.14.13.225</ecNumber>
    </recommendedName>
</protein>
<evidence type="ECO:0000256" key="2">
    <source>
        <dbReference type="ARBA" id="ARBA00004496"/>
    </source>
</evidence>
<dbReference type="InterPro" id="IPR036872">
    <property type="entry name" value="CH_dom_sf"/>
</dbReference>
<keyword evidence="10" id="KW-0521">NADP</keyword>
<keyword evidence="11" id="KW-0560">Oxidoreductase</keyword>
<evidence type="ECO:0000256" key="9">
    <source>
        <dbReference type="ARBA" id="ARBA00022833"/>
    </source>
</evidence>
<dbReference type="EMBL" id="JARK01000006">
    <property type="protein sequence ID" value="EYC46127.1"/>
    <property type="molecule type" value="Genomic_DNA"/>
</dbReference>
<dbReference type="FunFam" id="3.50.50.60:FF:000004">
    <property type="entry name" value="protein-methionine sulfoxide oxidase MICAL2 isoform X1"/>
    <property type="match status" value="1"/>
</dbReference>
<comment type="similarity">
    <text evidence="3">Belongs to the Mical family.</text>
</comment>
<evidence type="ECO:0000256" key="6">
    <source>
        <dbReference type="ARBA" id="ARBA00022630"/>
    </source>
</evidence>
<organism evidence="18 19">
    <name type="scientific">Ancylostoma ceylanicum</name>
    <dbReference type="NCBI Taxonomy" id="53326"/>
    <lineage>
        <taxon>Eukaryota</taxon>
        <taxon>Metazoa</taxon>
        <taxon>Ecdysozoa</taxon>
        <taxon>Nematoda</taxon>
        <taxon>Chromadorea</taxon>
        <taxon>Rhabditida</taxon>
        <taxon>Rhabditina</taxon>
        <taxon>Rhabditomorpha</taxon>
        <taxon>Strongyloidea</taxon>
        <taxon>Ancylostomatidae</taxon>
        <taxon>Ancylostomatinae</taxon>
        <taxon>Ancylostoma</taxon>
    </lineage>
</organism>
<accession>A0A016X3M3</accession>
<dbReference type="GO" id="GO:0120501">
    <property type="term" value="F:F-actin monooxygenase activity"/>
    <property type="evidence" value="ECO:0007669"/>
    <property type="project" value="UniProtKB-EC"/>
</dbReference>
<dbReference type="GO" id="GO:0046872">
    <property type="term" value="F:metal ion binding"/>
    <property type="evidence" value="ECO:0007669"/>
    <property type="project" value="UniProtKB-KW"/>
</dbReference>
<evidence type="ECO:0000256" key="14">
    <source>
        <dbReference type="ARBA" id="ARBA00023203"/>
    </source>
</evidence>
<keyword evidence="7" id="KW-0479">Metal-binding</keyword>
<evidence type="ECO:0000256" key="10">
    <source>
        <dbReference type="ARBA" id="ARBA00022857"/>
    </source>
</evidence>
<reference evidence="19" key="1">
    <citation type="journal article" date="2015" name="Nat. Genet.">
        <title>The genome and transcriptome of the zoonotic hookworm Ancylostoma ceylanicum identify infection-specific gene families.</title>
        <authorList>
            <person name="Schwarz E.M."/>
            <person name="Hu Y."/>
            <person name="Antoshechkin I."/>
            <person name="Miller M.M."/>
            <person name="Sternberg P.W."/>
            <person name="Aroian R.V."/>
        </authorList>
    </citation>
    <scope>NUCLEOTIDE SEQUENCE</scope>
    <source>
        <strain evidence="19">HY135</strain>
    </source>
</reference>
<proteinExistence type="inferred from homology"/>
<evidence type="ECO:0000259" key="16">
    <source>
        <dbReference type="Pfam" id="PF00890"/>
    </source>
</evidence>
<dbReference type="SUPFAM" id="SSF51905">
    <property type="entry name" value="FAD/NAD(P)-binding domain"/>
    <property type="match status" value="1"/>
</dbReference>
<dbReference type="InterPro" id="IPR057494">
    <property type="entry name" value="Rossman_Mical"/>
</dbReference>
<dbReference type="STRING" id="53326.A0A016X3M3"/>
<evidence type="ECO:0000256" key="3">
    <source>
        <dbReference type="ARBA" id="ARBA00008223"/>
    </source>
</evidence>
<keyword evidence="13" id="KW-0440">LIM domain</keyword>
<comment type="caution">
    <text evidence="18">The sequence shown here is derived from an EMBL/GenBank/DDBJ whole genome shotgun (WGS) entry which is preliminary data.</text>
</comment>
<feature type="domain" description="[F-actin]-monooxygenase MICAL1-3-like Rossman" evidence="17">
    <location>
        <begin position="230"/>
        <end position="359"/>
    </location>
</feature>
<evidence type="ECO:0000256" key="5">
    <source>
        <dbReference type="ARBA" id="ARBA00022490"/>
    </source>
</evidence>
<gene>
    <name evidence="18" type="primary">Acey_s0406.g890</name>
    <name evidence="18" type="ORF">Y032_0406g890</name>
</gene>
<dbReference type="Pfam" id="PF00890">
    <property type="entry name" value="FAD_binding_2"/>
    <property type="match status" value="1"/>
</dbReference>
<keyword evidence="19" id="KW-1185">Reference proteome</keyword>
<dbReference type="GO" id="GO:0003779">
    <property type="term" value="F:actin binding"/>
    <property type="evidence" value="ECO:0007669"/>
    <property type="project" value="UniProtKB-KW"/>
</dbReference>
<evidence type="ECO:0000256" key="12">
    <source>
        <dbReference type="ARBA" id="ARBA00023033"/>
    </source>
</evidence>
<keyword evidence="12" id="KW-0503">Monooxygenase</keyword>
<dbReference type="OrthoDB" id="20799at2759"/>
<evidence type="ECO:0000256" key="7">
    <source>
        <dbReference type="ARBA" id="ARBA00022723"/>
    </source>
</evidence>
<dbReference type="Pfam" id="PF25413">
    <property type="entry name" value="Rossman_Mical"/>
    <property type="match status" value="1"/>
</dbReference>
<dbReference type="AlphaFoldDB" id="A0A016X3M3"/>
<dbReference type="PANTHER" id="PTHR23167:SF54">
    <property type="entry name" value="[F-ACTIN]-MONOOXYGENASE MICAL"/>
    <property type="match status" value="1"/>
</dbReference>
<dbReference type="InterPro" id="IPR050540">
    <property type="entry name" value="F-actin_Monoox_Mical"/>
</dbReference>
<evidence type="ECO:0000256" key="15">
    <source>
        <dbReference type="ARBA" id="ARBA00049522"/>
    </source>
</evidence>
<comment type="subcellular location">
    <subcellularLocation>
        <location evidence="2">Cytoplasm</location>
    </subcellularLocation>
</comment>
<sequence length="657" mass="74533">MDTGAVFENFITASTFRSIQNAFYQLCIAADIDPSDCVNVYKKLRLLDDWKAQKLFKLLDKKWELAEYKKQKAGERLNVFVIGAGPCGLRAAIECALLGSRVVLVEQRDRFSRNNVLHLWEFVIQDLKSLGAKIFYPKFCTGSIEHISIRQLQCILLKVALCFGVQIHDSVSFVQLLFPRKQDGHVTGFRACLEPKGHILSDYDIDVLIAADGKRNTVPGFPREEMRGKLAIGITANFVNNKTPAEERVPEISGVAYIFNQSFFKEMYAKTGVDLENIVYYKDDTHYFVMCAKKQSLLDLGVILQDNEDVSQLLSSQNVDQEALCRYAQAAADFATNGKLPTLDFAKNHRGEEDIAMFDFTSLYSSKCSVRLVERMNKYLLMGIVGDSLHEPFWPTGSGCARGFLGVLDTAWLVREYGLNQRGPLEMIAERESIYRLLAQVTKDNMNKAINKYTIDPRTRYVSLETPLQPEDVVQIVSSDNPRMAPIGQALVLNNPCSVHANPALRKYSLWKFCHQALAPYKLKLFDLDVCWNDGRALAGLVAKFRPDTLDYFDVISMQSVNDRLQAVFKAVREDMGIIPPCPGHAWAHLRESAKFDYIEKIVHYIRTDNKRLKNALVTLRPHVVQKRKNQKPVGAFVCAFQNLSTYTLEYNTTHEL</sequence>
<dbReference type="PANTHER" id="PTHR23167">
    <property type="entry name" value="CALPONIN HOMOLOGY DOMAIN-CONTAINING PROTEIN DDB_G0272472-RELATED"/>
    <property type="match status" value="1"/>
</dbReference>
<dbReference type="EC" id="1.14.13.225" evidence="4"/>
<comment type="cofactor">
    <cofactor evidence="1">
        <name>FAD</name>
        <dbReference type="ChEBI" id="CHEBI:57692"/>
    </cofactor>
</comment>
<name>A0A016X3M3_9BILA</name>
<keyword evidence="6" id="KW-0285">Flavoprotein</keyword>
<evidence type="ECO:0000256" key="11">
    <source>
        <dbReference type="ARBA" id="ARBA00023002"/>
    </source>
</evidence>
<dbReference type="InterPro" id="IPR003953">
    <property type="entry name" value="FAD-dep_OxRdtase_2_FAD-bd"/>
</dbReference>